<dbReference type="AlphaFoldDB" id="A0A250XL80"/>
<accession>A0A250XL80</accession>
<sequence>MSSLRDNEIKIRRPTQFWAPLNTWLRDYMAANDKRPGSSVVRVWFEENAHLVWDETDMPTWAETRVHAKCLRTTEQVKYYFREYRARRVYFESSAREKPCKKGKRITKEIHDDSSTGDHSTTIAEPGMFAESTTNLCYHQMQECPQLPSLASSQPISFPVTRPQQFQQQLKPISTPEWSLADVTAINSALVSPVAQYAQNLTTGNPPSLFPFSSNGSNSLGSVNSTFLTAPVYNMCSISSACPNLIAGTRTFPSSYNGFEAVAHPSSFCCVPTSPSSNAFFSHNLPVLLVLNTGPR</sequence>
<evidence type="ECO:0000313" key="2">
    <source>
        <dbReference type="Proteomes" id="UP000232323"/>
    </source>
</evidence>
<reference evidence="1 2" key="1">
    <citation type="submission" date="2017-08" db="EMBL/GenBank/DDBJ databases">
        <title>Acidophilic green algal genome provides insights into adaptation to an acidic environment.</title>
        <authorList>
            <person name="Hirooka S."/>
            <person name="Hirose Y."/>
            <person name="Kanesaki Y."/>
            <person name="Higuchi S."/>
            <person name="Fujiwara T."/>
            <person name="Onuma R."/>
            <person name="Era A."/>
            <person name="Ohbayashi R."/>
            <person name="Uzuka A."/>
            <person name="Nozaki H."/>
            <person name="Yoshikawa H."/>
            <person name="Miyagishima S.Y."/>
        </authorList>
    </citation>
    <scope>NUCLEOTIDE SEQUENCE [LARGE SCALE GENOMIC DNA]</scope>
    <source>
        <strain evidence="1 2">NIES-2499</strain>
    </source>
</reference>
<organism evidence="1 2">
    <name type="scientific">Chlamydomonas eustigma</name>
    <dbReference type="NCBI Taxonomy" id="1157962"/>
    <lineage>
        <taxon>Eukaryota</taxon>
        <taxon>Viridiplantae</taxon>
        <taxon>Chlorophyta</taxon>
        <taxon>core chlorophytes</taxon>
        <taxon>Chlorophyceae</taxon>
        <taxon>CS clade</taxon>
        <taxon>Chlamydomonadales</taxon>
        <taxon>Chlamydomonadaceae</taxon>
        <taxon>Chlamydomonas</taxon>
    </lineage>
</organism>
<protein>
    <submittedName>
        <fullName evidence="1">Uncharacterized protein</fullName>
    </submittedName>
</protein>
<dbReference type="EMBL" id="BEGY01000108">
    <property type="protein sequence ID" value="GAX83838.1"/>
    <property type="molecule type" value="Genomic_DNA"/>
</dbReference>
<proteinExistence type="predicted"/>
<dbReference type="Proteomes" id="UP000232323">
    <property type="component" value="Unassembled WGS sequence"/>
</dbReference>
<gene>
    <name evidence="1" type="ORF">CEUSTIGMA_g11262.t1</name>
</gene>
<evidence type="ECO:0000313" key="1">
    <source>
        <dbReference type="EMBL" id="GAX83838.1"/>
    </source>
</evidence>
<keyword evidence="2" id="KW-1185">Reference proteome</keyword>
<comment type="caution">
    <text evidence="1">The sequence shown here is derived from an EMBL/GenBank/DDBJ whole genome shotgun (WGS) entry which is preliminary data.</text>
</comment>
<dbReference type="STRING" id="1157962.A0A250XL80"/>
<name>A0A250XL80_9CHLO</name>
<dbReference type="OrthoDB" id="549613at2759"/>